<gene>
    <name evidence="2" type="ORF">METZ01_LOCUS219900</name>
</gene>
<evidence type="ECO:0000313" key="2">
    <source>
        <dbReference type="EMBL" id="SVB67046.1"/>
    </source>
</evidence>
<sequence length="158" mass="17561">MACVSCNKLGDRNKAPKFVIDLYGTKDYEEGVSYLFDPKGNSPLIVNFWFPSCPPCIAEMPEINSIYRKHKDNLDVVGIQLIGLDSLEDGQKFVTENGINYAVGPDIVGKIAVDYGVSVFPTTFFIDARGGIFKTWQGSISRQQMDDVLAHMLSVEEE</sequence>
<feature type="domain" description="Thioredoxin" evidence="1">
    <location>
        <begin position="9"/>
        <end position="154"/>
    </location>
</feature>
<dbReference type="InterPro" id="IPR036249">
    <property type="entry name" value="Thioredoxin-like_sf"/>
</dbReference>
<organism evidence="2">
    <name type="scientific">marine metagenome</name>
    <dbReference type="NCBI Taxonomy" id="408172"/>
    <lineage>
        <taxon>unclassified sequences</taxon>
        <taxon>metagenomes</taxon>
        <taxon>ecological metagenomes</taxon>
    </lineage>
</organism>
<dbReference type="SUPFAM" id="SSF52833">
    <property type="entry name" value="Thioredoxin-like"/>
    <property type="match status" value="1"/>
</dbReference>
<dbReference type="AlphaFoldDB" id="A0A382FVB5"/>
<dbReference type="PANTHER" id="PTHR42852:SF17">
    <property type="entry name" value="THIOREDOXIN-LIKE PROTEIN HI_1115"/>
    <property type="match status" value="1"/>
</dbReference>
<evidence type="ECO:0000259" key="1">
    <source>
        <dbReference type="PROSITE" id="PS51352"/>
    </source>
</evidence>
<dbReference type="InterPro" id="IPR050553">
    <property type="entry name" value="Thioredoxin_ResA/DsbE_sf"/>
</dbReference>
<dbReference type="PROSITE" id="PS51352">
    <property type="entry name" value="THIOREDOXIN_2"/>
    <property type="match status" value="1"/>
</dbReference>
<dbReference type="PANTHER" id="PTHR42852">
    <property type="entry name" value="THIOL:DISULFIDE INTERCHANGE PROTEIN DSBE"/>
    <property type="match status" value="1"/>
</dbReference>
<reference evidence="2" key="1">
    <citation type="submission" date="2018-05" db="EMBL/GenBank/DDBJ databases">
        <authorList>
            <person name="Lanie J.A."/>
            <person name="Ng W.-L."/>
            <person name="Kazmierczak K.M."/>
            <person name="Andrzejewski T.M."/>
            <person name="Davidsen T.M."/>
            <person name="Wayne K.J."/>
            <person name="Tettelin H."/>
            <person name="Glass J.I."/>
            <person name="Rusch D."/>
            <person name="Podicherti R."/>
            <person name="Tsui H.-C.T."/>
            <person name="Winkler M.E."/>
        </authorList>
    </citation>
    <scope>NUCLEOTIDE SEQUENCE</scope>
</reference>
<accession>A0A382FVB5</accession>
<dbReference type="EMBL" id="UINC01052108">
    <property type="protein sequence ID" value="SVB67046.1"/>
    <property type="molecule type" value="Genomic_DNA"/>
</dbReference>
<dbReference type="InterPro" id="IPR013766">
    <property type="entry name" value="Thioredoxin_domain"/>
</dbReference>
<dbReference type="GO" id="GO:0016209">
    <property type="term" value="F:antioxidant activity"/>
    <property type="evidence" value="ECO:0007669"/>
    <property type="project" value="InterPro"/>
</dbReference>
<dbReference type="GO" id="GO:0016491">
    <property type="term" value="F:oxidoreductase activity"/>
    <property type="evidence" value="ECO:0007669"/>
    <property type="project" value="InterPro"/>
</dbReference>
<dbReference type="CDD" id="cd02966">
    <property type="entry name" value="TlpA_like_family"/>
    <property type="match status" value="1"/>
</dbReference>
<dbReference type="Pfam" id="PF00578">
    <property type="entry name" value="AhpC-TSA"/>
    <property type="match status" value="1"/>
</dbReference>
<protein>
    <recommendedName>
        <fullName evidence="1">Thioredoxin domain-containing protein</fullName>
    </recommendedName>
</protein>
<dbReference type="InterPro" id="IPR000866">
    <property type="entry name" value="AhpC/TSA"/>
</dbReference>
<name>A0A382FVB5_9ZZZZ</name>
<dbReference type="Gene3D" id="3.40.30.10">
    <property type="entry name" value="Glutaredoxin"/>
    <property type="match status" value="1"/>
</dbReference>
<proteinExistence type="predicted"/>